<dbReference type="PANTHER" id="PTHR43537">
    <property type="entry name" value="TRANSCRIPTIONAL REGULATOR, GNTR FAMILY"/>
    <property type="match status" value="1"/>
</dbReference>
<dbReference type="SMART" id="SM00345">
    <property type="entry name" value="HTH_GNTR"/>
    <property type="match status" value="1"/>
</dbReference>
<evidence type="ECO:0000313" key="10">
    <source>
        <dbReference type="Proteomes" id="UP001597380"/>
    </source>
</evidence>
<evidence type="ECO:0000259" key="8">
    <source>
        <dbReference type="PROSITE" id="PS50949"/>
    </source>
</evidence>
<keyword evidence="2" id="KW-0805">Transcription regulation</keyword>
<keyword evidence="10" id="KW-1185">Reference proteome</keyword>
<evidence type="ECO:0000256" key="2">
    <source>
        <dbReference type="ARBA" id="ARBA00023015"/>
    </source>
</evidence>
<keyword evidence="7" id="KW-0175">Coiled coil</keyword>
<evidence type="ECO:0000256" key="4">
    <source>
        <dbReference type="ARBA" id="ARBA00023163"/>
    </source>
</evidence>
<dbReference type="PRINTS" id="PR00035">
    <property type="entry name" value="HTHGNTR"/>
</dbReference>
<name>A0ABW4XNE8_9GAMM</name>
<dbReference type="InterPro" id="IPR011711">
    <property type="entry name" value="GntR_C"/>
</dbReference>
<accession>A0ABW4XNE8</accession>
<feature type="coiled-coil region" evidence="7">
    <location>
        <begin position="232"/>
        <end position="259"/>
    </location>
</feature>
<organism evidence="9 10">
    <name type="scientific">Corallincola platygyrae</name>
    <dbReference type="NCBI Taxonomy" id="1193278"/>
    <lineage>
        <taxon>Bacteria</taxon>
        <taxon>Pseudomonadati</taxon>
        <taxon>Pseudomonadota</taxon>
        <taxon>Gammaproteobacteria</taxon>
        <taxon>Alteromonadales</taxon>
        <taxon>Psychromonadaceae</taxon>
        <taxon>Corallincola</taxon>
    </lineage>
</organism>
<dbReference type="PROSITE" id="PS50949">
    <property type="entry name" value="HTH_GNTR"/>
    <property type="match status" value="1"/>
</dbReference>
<evidence type="ECO:0000256" key="3">
    <source>
        <dbReference type="ARBA" id="ARBA00023125"/>
    </source>
</evidence>
<gene>
    <name evidence="9" type="primary">pdhR</name>
    <name evidence="9" type="ORF">ACFSJ3_13830</name>
</gene>
<dbReference type="InterPro" id="IPR036390">
    <property type="entry name" value="WH_DNA-bd_sf"/>
</dbReference>
<dbReference type="InterPro" id="IPR000524">
    <property type="entry name" value="Tscrpt_reg_HTH_GntR"/>
</dbReference>
<dbReference type="PANTHER" id="PTHR43537:SF34">
    <property type="entry name" value="PYRUVATE DEHYDROGENASE COMPLEX REPRESSOR"/>
    <property type="match status" value="1"/>
</dbReference>
<dbReference type="Proteomes" id="UP001597380">
    <property type="component" value="Unassembled WGS sequence"/>
</dbReference>
<dbReference type="SMART" id="SM00895">
    <property type="entry name" value="FCD"/>
    <property type="match status" value="1"/>
</dbReference>
<dbReference type="Gene3D" id="1.20.120.530">
    <property type="entry name" value="GntR ligand-binding domain-like"/>
    <property type="match status" value="1"/>
</dbReference>
<sequence>MAFQKIKQPRIADVIVEQLEQMILEGSIKPGQKLLPERELAAQFEVSRPSLREAIQKLEARGLLVRRQGGGTFVAEKLRDSVNEPLFELLAKNPEAQFDLLEFRLALEGIAAYYAAVRGTDADIEQLSHCCDAINTAHQSDDLKLEAQAVMAFYERMAEASHNVVILQLVMAMKPLLLGNIEKNLTVLYGKEGVAPTLAEHRAQVLEAILQRQPEQARQATLSHLAFIEDTLLQLGQESNRQQRALRRMQQQVDSEEKDNR</sequence>
<proteinExistence type="predicted"/>
<dbReference type="Pfam" id="PF07729">
    <property type="entry name" value="FCD"/>
    <property type="match status" value="1"/>
</dbReference>
<reference evidence="10" key="1">
    <citation type="journal article" date="2019" name="Int. J. Syst. Evol. Microbiol.">
        <title>The Global Catalogue of Microorganisms (GCM) 10K type strain sequencing project: providing services to taxonomists for standard genome sequencing and annotation.</title>
        <authorList>
            <consortium name="The Broad Institute Genomics Platform"/>
            <consortium name="The Broad Institute Genome Sequencing Center for Infectious Disease"/>
            <person name="Wu L."/>
            <person name="Ma J."/>
        </authorList>
    </citation>
    <scope>NUCLEOTIDE SEQUENCE [LARGE SCALE GENOMIC DNA]</scope>
    <source>
        <strain evidence="10">CGMCC 1.10992</strain>
    </source>
</reference>
<dbReference type="SUPFAM" id="SSF48008">
    <property type="entry name" value="GntR ligand-binding domain-like"/>
    <property type="match status" value="1"/>
</dbReference>
<dbReference type="NCBIfam" id="NF007001">
    <property type="entry name" value="PRK09464.1"/>
    <property type="match status" value="1"/>
</dbReference>
<dbReference type="RefSeq" id="WP_345339650.1">
    <property type="nucleotide sequence ID" value="NZ_BAABLI010000010.1"/>
</dbReference>
<protein>
    <recommendedName>
        <fullName evidence="6">Pyruvate dehydrogenase complex repressor</fullName>
    </recommendedName>
</protein>
<dbReference type="SUPFAM" id="SSF46785">
    <property type="entry name" value="Winged helix' DNA-binding domain"/>
    <property type="match status" value="1"/>
</dbReference>
<keyword evidence="1" id="KW-0678">Repressor</keyword>
<comment type="caution">
    <text evidence="9">The sequence shown here is derived from an EMBL/GenBank/DDBJ whole genome shotgun (WGS) entry which is preliminary data.</text>
</comment>
<feature type="domain" description="HTH gntR-type" evidence="8">
    <location>
        <begin position="9"/>
        <end position="77"/>
    </location>
</feature>
<evidence type="ECO:0000256" key="6">
    <source>
        <dbReference type="ARBA" id="ARBA00039592"/>
    </source>
</evidence>
<evidence type="ECO:0000313" key="9">
    <source>
        <dbReference type="EMBL" id="MFD2097071.1"/>
    </source>
</evidence>
<keyword evidence="9" id="KW-0670">Pyruvate</keyword>
<keyword evidence="3" id="KW-0238">DNA-binding</keyword>
<dbReference type="InterPro" id="IPR036388">
    <property type="entry name" value="WH-like_DNA-bd_sf"/>
</dbReference>
<evidence type="ECO:0000256" key="1">
    <source>
        <dbReference type="ARBA" id="ARBA00022491"/>
    </source>
</evidence>
<comment type="function">
    <text evidence="5">Transcriptional repressor for the pyruvate dehydrogenase complex genes aceEF and lpd.</text>
</comment>
<keyword evidence="4" id="KW-0804">Transcription</keyword>
<dbReference type="CDD" id="cd07377">
    <property type="entry name" value="WHTH_GntR"/>
    <property type="match status" value="1"/>
</dbReference>
<dbReference type="Gene3D" id="1.10.10.10">
    <property type="entry name" value="Winged helix-like DNA-binding domain superfamily/Winged helix DNA-binding domain"/>
    <property type="match status" value="1"/>
</dbReference>
<dbReference type="EMBL" id="JBHUHT010000015">
    <property type="protein sequence ID" value="MFD2097071.1"/>
    <property type="molecule type" value="Genomic_DNA"/>
</dbReference>
<dbReference type="InterPro" id="IPR008920">
    <property type="entry name" value="TF_FadR/GntR_C"/>
</dbReference>
<evidence type="ECO:0000256" key="7">
    <source>
        <dbReference type="SAM" id="Coils"/>
    </source>
</evidence>
<dbReference type="Pfam" id="PF00392">
    <property type="entry name" value="GntR"/>
    <property type="match status" value="1"/>
</dbReference>
<evidence type="ECO:0000256" key="5">
    <source>
        <dbReference type="ARBA" id="ARBA00037357"/>
    </source>
</evidence>